<dbReference type="GO" id="GO:0005737">
    <property type="term" value="C:cytoplasm"/>
    <property type="evidence" value="ECO:0007669"/>
    <property type="project" value="TreeGrafter"/>
</dbReference>
<accession>A0A1J3EMJ9</accession>
<feature type="domain" description="Protein kinase" evidence="1">
    <location>
        <begin position="1"/>
        <end position="107"/>
    </location>
</feature>
<dbReference type="PANTHER" id="PTHR23257">
    <property type="entry name" value="SERINE-THREONINE PROTEIN KINASE"/>
    <property type="match status" value="1"/>
</dbReference>
<dbReference type="GO" id="GO:0007165">
    <property type="term" value="P:signal transduction"/>
    <property type="evidence" value="ECO:0007669"/>
    <property type="project" value="TreeGrafter"/>
</dbReference>
<dbReference type="PROSITE" id="PS00108">
    <property type="entry name" value="PROTEIN_KINASE_ST"/>
    <property type="match status" value="1"/>
</dbReference>
<organism evidence="2">
    <name type="scientific">Noccaea caerulescens</name>
    <name type="common">Alpine penny-cress</name>
    <name type="synonym">Thlaspi caerulescens</name>
    <dbReference type="NCBI Taxonomy" id="107243"/>
    <lineage>
        <taxon>Eukaryota</taxon>
        <taxon>Viridiplantae</taxon>
        <taxon>Streptophyta</taxon>
        <taxon>Embryophyta</taxon>
        <taxon>Tracheophyta</taxon>
        <taxon>Spermatophyta</taxon>
        <taxon>Magnoliopsida</taxon>
        <taxon>eudicotyledons</taxon>
        <taxon>Gunneridae</taxon>
        <taxon>Pentapetalae</taxon>
        <taxon>rosids</taxon>
        <taxon>malvids</taxon>
        <taxon>Brassicales</taxon>
        <taxon>Brassicaceae</taxon>
        <taxon>Coluteocarpeae</taxon>
        <taxon>Noccaea</taxon>
    </lineage>
</organism>
<dbReference type="GO" id="GO:0005524">
    <property type="term" value="F:ATP binding"/>
    <property type="evidence" value="ECO:0007669"/>
    <property type="project" value="InterPro"/>
</dbReference>
<evidence type="ECO:0000313" key="2">
    <source>
        <dbReference type="EMBL" id="JAU33290.1"/>
    </source>
</evidence>
<dbReference type="PANTHER" id="PTHR23257:SF821">
    <property type="entry name" value="ATP BINDING PROTEIN"/>
    <property type="match status" value="1"/>
</dbReference>
<dbReference type="InterPro" id="IPR008271">
    <property type="entry name" value="Ser/Thr_kinase_AS"/>
</dbReference>
<keyword evidence="2" id="KW-0418">Kinase</keyword>
<dbReference type="EMBL" id="GEVK01019542">
    <property type="protein sequence ID" value="JAU33290.1"/>
    <property type="molecule type" value="Transcribed_RNA"/>
</dbReference>
<dbReference type="GO" id="GO:0004672">
    <property type="term" value="F:protein kinase activity"/>
    <property type="evidence" value="ECO:0007669"/>
    <property type="project" value="InterPro"/>
</dbReference>
<sequence length="107" mass="12104">MCIHRRGIVHCDLKSANCLLSNDWTVKICDFGLSKTMKGATIEDTVAAGTPEWVAPEVIRNEPFSEKCDIFSFGVVMWELCTLSKPWEGVPKQQVRLAEQKQQHLLN</sequence>
<gene>
    <name evidence="2" type="ORF">LC_TR7127_c1_g1_i1_g.23968</name>
</gene>
<dbReference type="InterPro" id="IPR000719">
    <property type="entry name" value="Prot_kinase_dom"/>
</dbReference>
<dbReference type="SUPFAM" id="SSF56112">
    <property type="entry name" value="Protein kinase-like (PK-like)"/>
    <property type="match status" value="1"/>
</dbReference>
<keyword evidence="2" id="KW-0808">Transferase</keyword>
<dbReference type="PROSITE" id="PS50011">
    <property type="entry name" value="PROTEIN_KINASE_DOM"/>
    <property type="match status" value="1"/>
</dbReference>
<dbReference type="InterPro" id="IPR050167">
    <property type="entry name" value="Ser_Thr_protein_kinase"/>
</dbReference>
<dbReference type="InterPro" id="IPR011009">
    <property type="entry name" value="Kinase-like_dom_sf"/>
</dbReference>
<evidence type="ECO:0000259" key="1">
    <source>
        <dbReference type="PROSITE" id="PS50011"/>
    </source>
</evidence>
<dbReference type="Gene3D" id="1.10.510.10">
    <property type="entry name" value="Transferase(Phosphotransferase) domain 1"/>
    <property type="match status" value="1"/>
</dbReference>
<protein>
    <submittedName>
        <fullName evidence="2">Serine/threonine-protein kinase EDR1</fullName>
    </submittedName>
</protein>
<dbReference type="Pfam" id="PF00069">
    <property type="entry name" value="Pkinase"/>
    <property type="match status" value="1"/>
</dbReference>
<dbReference type="AlphaFoldDB" id="A0A1J3EMJ9"/>
<dbReference type="SMART" id="SM00220">
    <property type="entry name" value="S_TKc"/>
    <property type="match status" value="1"/>
</dbReference>
<proteinExistence type="predicted"/>
<reference evidence="2" key="1">
    <citation type="submission" date="2016-07" db="EMBL/GenBank/DDBJ databases">
        <title>De novo transcriptome assembly of four accessions of the metal hyperaccumulator plant Noccaea caerulescens.</title>
        <authorList>
            <person name="Blande D."/>
            <person name="Halimaa P."/>
            <person name="Tervahauta A.I."/>
            <person name="Aarts M.G."/>
            <person name="Karenlampi S.O."/>
        </authorList>
    </citation>
    <scope>NUCLEOTIDE SEQUENCE</scope>
</reference>
<name>A0A1J3EMJ9_NOCCA</name>